<evidence type="ECO:0000313" key="2">
    <source>
        <dbReference type="EMBL" id="RSH92239.1"/>
    </source>
</evidence>
<evidence type="ECO:0000256" key="1">
    <source>
        <dbReference type="SAM" id="SignalP"/>
    </source>
</evidence>
<evidence type="ECO:0008006" key="4">
    <source>
        <dbReference type="Google" id="ProtNLM"/>
    </source>
</evidence>
<feature type="chain" id="PRO_5019221775" description="NAD(P)-binding domain-containing protein" evidence="1">
    <location>
        <begin position="20"/>
        <end position="163"/>
    </location>
</feature>
<sequence>MKVLILGATGFIGLPVAQAYVRAGHIVYGQTRSQASAVDLAAEEIIPVICDPYTDEGRAAWGKIAVQVDVFVDILKADGSASALKTFHHFLSCFSRPKASPKPTYIYTGGLWSMSRGPGGLESWTDERQPRSGYNGAVGWRAEIEDPVLLGGLDGALWDEKDI</sequence>
<organism evidence="2 3">
    <name type="scientific">Saitozyma podzolica</name>
    <dbReference type="NCBI Taxonomy" id="1890683"/>
    <lineage>
        <taxon>Eukaryota</taxon>
        <taxon>Fungi</taxon>
        <taxon>Dikarya</taxon>
        <taxon>Basidiomycota</taxon>
        <taxon>Agaricomycotina</taxon>
        <taxon>Tremellomycetes</taxon>
        <taxon>Tremellales</taxon>
        <taxon>Trimorphomycetaceae</taxon>
        <taxon>Saitozyma</taxon>
    </lineage>
</organism>
<dbReference type="Gene3D" id="3.40.50.720">
    <property type="entry name" value="NAD(P)-binding Rossmann-like Domain"/>
    <property type="match status" value="1"/>
</dbReference>
<dbReference type="AlphaFoldDB" id="A0A427YMG8"/>
<comment type="caution">
    <text evidence="2">The sequence shown here is derived from an EMBL/GenBank/DDBJ whole genome shotgun (WGS) entry which is preliminary data.</text>
</comment>
<feature type="signal peptide" evidence="1">
    <location>
        <begin position="1"/>
        <end position="19"/>
    </location>
</feature>
<gene>
    <name evidence="2" type="ORF">EHS25_008654</name>
</gene>
<protein>
    <recommendedName>
        <fullName evidence="4">NAD(P)-binding domain-containing protein</fullName>
    </recommendedName>
</protein>
<proteinExistence type="predicted"/>
<accession>A0A427YMG8</accession>
<dbReference type="STRING" id="1890683.A0A427YMG8"/>
<keyword evidence="3" id="KW-1185">Reference proteome</keyword>
<evidence type="ECO:0000313" key="3">
    <source>
        <dbReference type="Proteomes" id="UP000279259"/>
    </source>
</evidence>
<dbReference type="EMBL" id="RSCD01000006">
    <property type="protein sequence ID" value="RSH92239.1"/>
    <property type="molecule type" value="Genomic_DNA"/>
</dbReference>
<dbReference type="OrthoDB" id="10000533at2759"/>
<dbReference type="InterPro" id="IPR036291">
    <property type="entry name" value="NAD(P)-bd_dom_sf"/>
</dbReference>
<dbReference type="Proteomes" id="UP000279259">
    <property type="component" value="Unassembled WGS sequence"/>
</dbReference>
<name>A0A427YMG8_9TREE</name>
<dbReference type="SUPFAM" id="SSF51735">
    <property type="entry name" value="NAD(P)-binding Rossmann-fold domains"/>
    <property type="match status" value="1"/>
</dbReference>
<reference evidence="2 3" key="1">
    <citation type="submission" date="2018-11" db="EMBL/GenBank/DDBJ databases">
        <title>Genome sequence of Saitozyma podzolica DSM 27192.</title>
        <authorList>
            <person name="Aliyu H."/>
            <person name="Gorte O."/>
            <person name="Ochsenreither K."/>
        </authorList>
    </citation>
    <scope>NUCLEOTIDE SEQUENCE [LARGE SCALE GENOMIC DNA]</scope>
    <source>
        <strain evidence="2 3">DSM 27192</strain>
    </source>
</reference>
<keyword evidence="1" id="KW-0732">Signal</keyword>